<keyword evidence="3" id="KW-1185">Reference proteome</keyword>
<organism evidence="2 3">
    <name type="scientific">Mycena sanguinolenta</name>
    <dbReference type="NCBI Taxonomy" id="230812"/>
    <lineage>
        <taxon>Eukaryota</taxon>
        <taxon>Fungi</taxon>
        <taxon>Dikarya</taxon>
        <taxon>Basidiomycota</taxon>
        <taxon>Agaricomycotina</taxon>
        <taxon>Agaricomycetes</taxon>
        <taxon>Agaricomycetidae</taxon>
        <taxon>Agaricales</taxon>
        <taxon>Marasmiineae</taxon>
        <taxon>Mycenaceae</taxon>
        <taxon>Mycena</taxon>
    </lineage>
</organism>
<proteinExistence type="predicted"/>
<gene>
    <name evidence="2" type="ORF">MSAN_01355400</name>
</gene>
<evidence type="ECO:0000256" key="1">
    <source>
        <dbReference type="SAM" id="MobiDB-lite"/>
    </source>
</evidence>
<feature type="region of interest" description="Disordered" evidence="1">
    <location>
        <begin position="1"/>
        <end position="68"/>
    </location>
</feature>
<evidence type="ECO:0000313" key="2">
    <source>
        <dbReference type="EMBL" id="KAF7357590.1"/>
    </source>
</evidence>
<comment type="caution">
    <text evidence="2">The sequence shown here is derived from an EMBL/GenBank/DDBJ whole genome shotgun (WGS) entry which is preliminary data.</text>
</comment>
<sequence length="551" mass="62006">MPARRTKRSASSPSTPVRKTRSTTAAESPTRDSPGNNSKRKSQGDIQGTNSKTTPKRPRTVPSSSSIASENPDCLVEIFDTLVEQHGLETLLEVLQNQQGSEFTDAQLVLLAARKAFSNVRYEDVMTAFCMNINPADDVFRDWKDLEVPETLLPGSVIGDIANKIYEVYRTDEPPSELGNEAAKAAFLSAPVKALLNLFGGILTNKPERPMRGNDLNRVKVQIFCQGTILFFLREYKRNVHRNFPDTLAQVCCELYAVHQCNRRLNKDAAELDPSLLPPVRASLCDAQFTYFIGYDGKEFSKRIVPHARLPDTVDDYISTAIDMAQATFPILLEGYMNILELYRARSDHKSHDRPVRMTDTESHARKSSTEWGNALKLGRDAAAYFQHARNSRSKLAAETGLQKLYESLSTWPETSTDFKRSPGKLSLFLLPQTDAKTRQRVADYETMFANTADPNWVPPKGRPFRRFPEPARQKAVDEFWSMVPLSPDARESWSKANAGKDDFKVLSAFARNIDDEITQNAIHKILPPLTYSAALIETLKKSQQEKVWVL</sequence>
<feature type="compositionally biased region" description="Polar residues" evidence="1">
    <location>
        <begin position="44"/>
        <end position="53"/>
    </location>
</feature>
<dbReference type="EMBL" id="JACAZH010000010">
    <property type="protein sequence ID" value="KAF7357590.1"/>
    <property type="molecule type" value="Genomic_DNA"/>
</dbReference>
<protein>
    <submittedName>
        <fullName evidence="2">Uncharacterized protein</fullName>
    </submittedName>
</protein>
<dbReference type="AlphaFoldDB" id="A0A8H6YGK9"/>
<name>A0A8H6YGK9_9AGAR</name>
<reference evidence="2" key="1">
    <citation type="submission" date="2020-05" db="EMBL/GenBank/DDBJ databases">
        <title>Mycena genomes resolve the evolution of fungal bioluminescence.</title>
        <authorList>
            <person name="Tsai I.J."/>
        </authorList>
    </citation>
    <scope>NUCLEOTIDE SEQUENCE</scope>
    <source>
        <strain evidence="2">160909Yilan</strain>
    </source>
</reference>
<feature type="compositionally biased region" description="Polar residues" evidence="1">
    <location>
        <begin position="9"/>
        <end position="37"/>
    </location>
</feature>
<evidence type="ECO:0000313" key="3">
    <source>
        <dbReference type="Proteomes" id="UP000623467"/>
    </source>
</evidence>
<dbReference type="Proteomes" id="UP000623467">
    <property type="component" value="Unassembled WGS sequence"/>
</dbReference>
<dbReference type="OrthoDB" id="3016322at2759"/>
<accession>A0A8H6YGK9</accession>